<sequence length="140" mass="16210">MVFCKGSIFVKVQRLKLKRSVKMFINLTNHPSDKWSESQRKAAEEYGEIVDIGFPDIDSKMSSEEVKRFAMDYVKKIMEKKPKCVLCQGEFTFSYQVIKELKARGIKTVAACSERHTSEMVAGDVTSRVSLFEFVQFREY</sequence>
<organism evidence="1 2">
    <name type="scientific">Butyribacter intestini</name>
    <dbReference type="NCBI Taxonomy" id="1703332"/>
    <lineage>
        <taxon>Bacteria</taxon>
        <taxon>Bacillati</taxon>
        <taxon>Bacillota</taxon>
        <taxon>Clostridia</taxon>
        <taxon>Lachnospirales</taxon>
        <taxon>Lachnospiraceae</taxon>
        <taxon>Butyribacter</taxon>
    </lineage>
</organism>
<gene>
    <name evidence="1" type="ORF">APZ18_15385</name>
</gene>
<protein>
    <recommendedName>
        <fullName evidence="3">CRISPR-associated protein</fullName>
    </recommendedName>
</protein>
<dbReference type="EMBL" id="LLKB01000009">
    <property type="protein sequence ID" value="KQC83984.1"/>
    <property type="molecule type" value="Genomic_DNA"/>
</dbReference>
<comment type="caution">
    <text evidence="1">The sequence shown here is derived from an EMBL/GenBank/DDBJ whole genome shotgun (WGS) entry which is preliminary data.</text>
</comment>
<dbReference type="Proteomes" id="UP000050833">
    <property type="component" value="Unassembled WGS sequence"/>
</dbReference>
<name>A0AAW3JQI8_9FIRM</name>
<accession>A0AAW3JQI8</accession>
<keyword evidence="2" id="KW-1185">Reference proteome</keyword>
<evidence type="ECO:0000313" key="2">
    <source>
        <dbReference type="Proteomes" id="UP000050833"/>
    </source>
</evidence>
<dbReference type="AlphaFoldDB" id="A0AAW3JQI8"/>
<reference evidence="1 2" key="1">
    <citation type="submission" date="2015-10" db="EMBL/GenBank/DDBJ databases">
        <title>Butyribacter intestini gen. nov., sp. nov., a butyric acid-producing bacterium of the family Lachnospiraceae isolated from the human faeces.</title>
        <authorList>
            <person name="Zou Y."/>
            <person name="Xue W."/>
            <person name="Luo G."/>
            <person name="Lv M."/>
        </authorList>
    </citation>
    <scope>NUCLEOTIDE SEQUENCE [LARGE SCALE GENOMIC DNA]</scope>
    <source>
        <strain evidence="1 2">TF01-11</strain>
    </source>
</reference>
<proteinExistence type="predicted"/>
<evidence type="ECO:0008006" key="3">
    <source>
        <dbReference type="Google" id="ProtNLM"/>
    </source>
</evidence>
<evidence type="ECO:0000313" key="1">
    <source>
        <dbReference type="EMBL" id="KQC83984.1"/>
    </source>
</evidence>